<dbReference type="OrthoDB" id="9801213at2"/>
<keyword evidence="7 11" id="KW-0408">Iron</keyword>
<dbReference type="InterPro" id="IPR005854">
    <property type="entry name" value="PurF"/>
</dbReference>
<dbReference type="InterPro" id="IPR000836">
    <property type="entry name" value="PRTase_dom"/>
</dbReference>
<evidence type="ECO:0000256" key="3">
    <source>
        <dbReference type="ARBA" id="ARBA00022676"/>
    </source>
</evidence>
<sequence length="482" mass="53197">MSHEVEETGVWREDDIFDKWNEECGVFGIFGHENAAELTYYALVALQHRGQESAGIATVDGMKLYHQKGMGLVAEAIPTASMERLGKGHAGIGHVRYSTTGVSQLINAQPLVFNFIRGNLALAHNGNLVNAHQLRQFLERRGAIFQSTSDTEVVAHLIARADSNDVQESIKEALSIVKGAYAFVILTDDKLYAMRDANGLRPMVLGKVGDAYCVSSESCAFDTIGAKFIRDIEPGEMLVISKDGVESHRFAGQAKKALCTFEYIYFARPDSDIDGYNVHHVRKDFGRLLYQEHPVEADVVIGVPDSSISSAIGYAEESGIPYEIGLIKNRYIGRTFIQPSQELRARGVRLKLNAVRKIVEGKRVVLIDDSIVRGTTSGRIVTMLREAGAVQVHVRIASPPVTHSCFYGIDTSAKEELIASRKSVEEIREYIGADSLAYLSESNMMRAFGIEGSDHGHCNACFNGKYPTEIYEDLSKMILESH</sequence>
<dbReference type="HAMAP" id="MF_01931">
    <property type="entry name" value="PurF"/>
    <property type="match status" value="1"/>
</dbReference>
<keyword evidence="14" id="KW-1185">Reference proteome</keyword>
<feature type="binding site" evidence="7 11">
    <location>
        <position position="259"/>
    </location>
    <ligand>
        <name>[4Fe-4S] cluster</name>
        <dbReference type="ChEBI" id="CHEBI:49883"/>
    </ligand>
</feature>
<dbReference type="UniPathway" id="UPA00074">
    <property type="reaction ID" value="UER00124"/>
</dbReference>
<comment type="similarity">
    <text evidence="2 7 8">In the C-terminal section; belongs to the purine/pyrimidine phosphoribosyltransferase family.</text>
</comment>
<dbReference type="GO" id="GO:0004044">
    <property type="term" value="F:amidophosphoribosyltransferase activity"/>
    <property type="evidence" value="ECO:0007669"/>
    <property type="project" value="UniProtKB-UniRule"/>
</dbReference>
<keyword evidence="7" id="KW-0004">4Fe-4S</keyword>
<comment type="function">
    <text evidence="7">Catalyzes the formation of phosphoribosylamine from phosphoribosylpyrophosphate (PRPP) and glutamine.</text>
</comment>
<dbReference type="SUPFAM" id="SSF56235">
    <property type="entry name" value="N-terminal nucleophile aminohydrolases (Ntn hydrolases)"/>
    <property type="match status" value="1"/>
</dbReference>
<keyword evidence="7 10" id="KW-0460">Magnesium</keyword>
<evidence type="ECO:0000256" key="9">
    <source>
        <dbReference type="PIRSR" id="PIRSR000485-1"/>
    </source>
</evidence>
<evidence type="ECO:0000256" key="1">
    <source>
        <dbReference type="ARBA" id="ARBA00005209"/>
    </source>
</evidence>
<feature type="active site" description="Nucleophile" evidence="7 9">
    <location>
        <position position="24"/>
    </location>
</feature>
<feature type="binding site" evidence="7 11">
    <location>
        <position position="405"/>
    </location>
    <ligand>
        <name>[4Fe-4S] cluster</name>
        <dbReference type="ChEBI" id="CHEBI:49883"/>
    </ligand>
</feature>
<evidence type="ECO:0000256" key="8">
    <source>
        <dbReference type="PIRNR" id="PIRNR000485"/>
    </source>
</evidence>
<dbReference type="GO" id="GO:0051539">
    <property type="term" value="F:4 iron, 4 sulfur cluster binding"/>
    <property type="evidence" value="ECO:0007669"/>
    <property type="project" value="UniProtKB-KW"/>
</dbReference>
<evidence type="ECO:0000256" key="6">
    <source>
        <dbReference type="ARBA" id="ARBA00022962"/>
    </source>
</evidence>
<dbReference type="Proteomes" id="UP000027931">
    <property type="component" value="Unassembled WGS sequence"/>
</dbReference>
<evidence type="ECO:0000259" key="12">
    <source>
        <dbReference type="PROSITE" id="PS51278"/>
    </source>
</evidence>
<keyword evidence="4 7" id="KW-0808">Transferase</keyword>
<dbReference type="eggNOG" id="COG0034">
    <property type="taxonomic scope" value="Bacteria"/>
</dbReference>
<dbReference type="PANTHER" id="PTHR11907">
    <property type="entry name" value="AMIDOPHOSPHORIBOSYLTRANSFERASE"/>
    <property type="match status" value="1"/>
</dbReference>
<keyword evidence="7 11" id="KW-0411">Iron-sulfur</keyword>
<dbReference type="Pfam" id="PF13537">
    <property type="entry name" value="GATase_7"/>
    <property type="match status" value="1"/>
</dbReference>
<gene>
    <name evidence="7" type="primary">purF</name>
    <name evidence="13" type="ORF">EL26_20300</name>
</gene>
<feature type="binding site" evidence="7 11">
    <location>
        <position position="461"/>
    </location>
    <ligand>
        <name>[4Fe-4S] cluster</name>
        <dbReference type="ChEBI" id="CHEBI:49883"/>
    </ligand>
</feature>
<reference evidence="13 14" key="1">
    <citation type="journal article" date="2013" name="Int. J. Syst. Evol. Microbiol.">
        <title>Tumebacillus flagellatus sp. nov., an alpha-amylase/pullulanase-producing bacterium isolated from cassava wastewater.</title>
        <authorList>
            <person name="Wang Q."/>
            <person name="Xie N."/>
            <person name="Qin Y."/>
            <person name="Shen N."/>
            <person name="Zhu J."/>
            <person name="Mi H."/>
            <person name="Huang R."/>
        </authorList>
    </citation>
    <scope>NUCLEOTIDE SEQUENCE [LARGE SCALE GENOMIC DNA]</scope>
    <source>
        <strain evidence="13 14">GST4</strain>
    </source>
</reference>
<evidence type="ECO:0000256" key="5">
    <source>
        <dbReference type="ARBA" id="ARBA00022755"/>
    </source>
</evidence>
<evidence type="ECO:0000256" key="2">
    <source>
        <dbReference type="ARBA" id="ARBA00010138"/>
    </source>
</evidence>
<protein>
    <recommendedName>
        <fullName evidence="7">Amidophosphoribosyltransferase</fullName>
        <shortName evidence="7">ATase</shortName>
        <ecNumber evidence="7">2.4.2.14</ecNumber>
    </recommendedName>
    <alternativeName>
        <fullName evidence="7">Glutamine phosphoribosylpyrophosphate amidotransferase</fullName>
        <shortName evidence="7">GPATase</shortName>
    </alternativeName>
</protein>
<dbReference type="PROSITE" id="PS51278">
    <property type="entry name" value="GATASE_TYPE_2"/>
    <property type="match status" value="1"/>
</dbReference>
<evidence type="ECO:0000313" key="13">
    <source>
        <dbReference type="EMBL" id="KEO81543.1"/>
    </source>
</evidence>
<comment type="pathway">
    <text evidence="1 7 8">Purine metabolism; IMP biosynthesis via de novo pathway; N(1)-(5-phospho-D-ribosyl)glycinamide from 5-phospho-alpha-D-ribose 1-diphosphate: step 1/2.</text>
</comment>
<accession>A0A074LNY0</accession>
<feature type="binding site" evidence="7 10">
    <location>
        <position position="306"/>
    </location>
    <ligand>
        <name>Mg(2+)</name>
        <dbReference type="ChEBI" id="CHEBI:18420"/>
    </ligand>
</feature>
<feature type="binding site" evidence="7 11">
    <location>
        <position position="458"/>
    </location>
    <ligand>
        <name>[4Fe-4S] cluster</name>
        <dbReference type="ChEBI" id="CHEBI:49883"/>
    </ligand>
</feature>
<dbReference type="EMBL" id="JMIR01000036">
    <property type="protein sequence ID" value="KEO81543.1"/>
    <property type="molecule type" value="Genomic_DNA"/>
</dbReference>
<keyword evidence="7 10" id="KW-0479">Metal-binding</keyword>
<evidence type="ECO:0000256" key="4">
    <source>
        <dbReference type="ARBA" id="ARBA00022679"/>
    </source>
</evidence>
<organism evidence="13 14">
    <name type="scientific">Tumebacillus flagellatus</name>
    <dbReference type="NCBI Taxonomy" id="1157490"/>
    <lineage>
        <taxon>Bacteria</taxon>
        <taxon>Bacillati</taxon>
        <taxon>Bacillota</taxon>
        <taxon>Bacilli</taxon>
        <taxon>Bacillales</taxon>
        <taxon>Alicyclobacillaceae</taxon>
        <taxon>Tumebacillus</taxon>
    </lineage>
</organism>
<evidence type="ECO:0000256" key="7">
    <source>
        <dbReference type="HAMAP-Rule" id="MF_01931"/>
    </source>
</evidence>
<dbReference type="SUPFAM" id="SSF53271">
    <property type="entry name" value="PRTase-like"/>
    <property type="match status" value="1"/>
</dbReference>
<comment type="cofactor">
    <cofactor evidence="7 11">
        <name>[4Fe-4S] cluster</name>
        <dbReference type="ChEBI" id="CHEBI:49883"/>
    </cofactor>
    <text evidence="7 11">Binds 1 [4Fe-4S] cluster per subunit.</text>
</comment>
<dbReference type="InterPro" id="IPR035584">
    <property type="entry name" value="PurF_N"/>
</dbReference>
<dbReference type="RefSeq" id="WP_052036596.1">
    <property type="nucleotide sequence ID" value="NZ_JMIR01000036.1"/>
</dbReference>
<dbReference type="CDD" id="cd00715">
    <property type="entry name" value="GPATase_N"/>
    <property type="match status" value="1"/>
</dbReference>
<comment type="caution">
    <text evidence="13">The sequence shown here is derived from an EMBL/GenBank/DDBJ whole genome shotgun (WGS) entry which is preliminary data.</text>
</comment>
<keyword evidence="5 7" id="KW-0658">Purine biosynthesis</keyword>
<feature type="binding site" evidence="7 10">
    <location>
        <position position="368"/>
    </location>
    <ligand>
        <name>Mg(2+)</name>
        <dbReference type="ChEBI" id="CHEBI:18420"/>
    </ligand>
</feature>
<feature type="binding site" evidence="7 10">
    <location>
        <position position="369"/>
    </location>
    <ligand>
        <name>Mg(2+)</name>
        <dbReference type="ChEBI" id="CHEBI:18420"/>
    </ligand>
</feature>
<dbReference type="GO" id="GO:0006189">
    <property type="term" value="P:'de novo' IMP biosynthetic process"/>
    <property type="evidence" value="ECO:0007669"/>
    <property type="project" value="UniProtKB-UniRule"/>
</dbReference>
<dbReference type="AlphaFoldDB" id="A0A074LNY0"/>
<name>A0A074LNY0_9BACL</name>
<dbReference type="NCBIfam" id="TIGR01134">
    <property type="entry name" value="purF"/>
    <property type="match status" value="1"/>
</dbReference>
<keyword evidence="3 7" id="KW-0328">Glycosyltransferase</keyword>
<dbReference type="EC" id="2.4.2.14" evidence="7"/>
<dbReference type="STRING" id="1157490.EL26_20300"/>
<dbReference type="Gene3D" id="3.60.20.10">
    <property type="entry name" value="Glutamine Phosphoribosylpyrophosphate, subunit 1, domain 1"/>
    <property type="match status" value="1"/>
</dbReference>
<dbReference type="GO" id="GO:0009113">
    <property type="term" value="P:purine nucleobase biosynthetic process"/>
    <property type="evidence" value="ECO:0007669"/>
    <property type="project" value="UniProtKB-UniRule"/>
</dbReference>
<dbReference type="CDD" id="cd06223">
    <property type="entry name" value="PRTases_typeI"/>
    <property type="match status" value="1"/>
</dbReference>
<evidence type="ECO:0000256" key="10">
    <source>
        <dbReference type="PIRSR" id="PIRSR000485-2"/>
    </source>
</evidence>
<dbReference type="Gene3D" id="3.40.50.2020">
    <property type="match status" value="1"/>
</dbReference>
<evidence type="ECO:0000256" key="11">
    <source>
        <dbReference type="PIRSR" id="PIRSR000485-3"/>
    </source>
</evidence>
<comment type="catalytic activity">
    <reaction evidence="7 8">
        <text>5-phospho-beta-D-ribosylamine + L-glutamate + diphosphate = 5-phospho-alpha-D-ribose 1-diphosphate + L-glutamine + H2O</text>
        <dbReference type="Rhea" id="RHEA:14905"/>
        <dbReference type="ChEBI" id="CHEBI:15377"/>
        <dbReference type="ChEBI" id="CHEBI:29985"/>
        <dbReference type="ChEBI" id="CHEBI:33019"/>
        <dbReference type="ChEBI" id="CHEBI:58017"/>
        <dbReference type="ChEBI" id="CHEBI:58359"/>
        <dbReference type="ChEBI" id="CHEBI:58681"/>
        <dbReference type="EC" id="2.4.2.14"/>
    </reaction>
</comment>
<keyword evidence="6 7" id="KW-0315">Glutamine amidotransferase</keyword>
<dbReference type="GO" id="GO:0000287">
    <property type="term" value="F:magnesium ion binding"/>
    <property type="evidence" value="ECO:0007669"/>
    <property type="project" value="UniProtKB-UniRule"/>
</dbReference>
<proteinExistence type="inferred from homology"/>
<evidence type="ECO:0000313" key="14">
    <source>
        <dbReference type="Proteomes" id="UP000027931"/>
    </source>
</evidence>
<feature type="domain" description="Glutamine amidotransferase type-2" evidence="12">
    <location>
        <begin position="24"/>
        <end position="243"/>
    </location>
</feature>
<dbReference type="InterPro" id="IPR017932">
    <property type="entry name" value="GATase_2_dom"/>
</dbReference>
<comment type="cofactor">
    <cofactor evidence="7 10">
        <name>Mg(2+)</name>
        <dbReference type="ChEBI" id="CHEBI:18420"/>
    </cofactor>
    <text evidence="7 10">Binds 1 Mg(2+) ion per subunit.</text>
</comment>
<dbReference type="PIRSF" id="PIRSF000485">
    <property type="entry name" value="Amd_phspho_trans"/>
    <property type="match status" value="1"/>
</dbReference>
<dbReference type="InterPro" id="IPR029055">
    <property type="entry name" value="Ntn_hydrolases_N"/>
</dbReference>
<dbReference type="InterPro" id="IPR029057">
    <property type="entry name" value="PRTase-like"/>
</dbReference>